<sequence>MMEFGTCFPDSFLLELANRNRLSGHQNTSRTITTQQIQSCPSFNLLLMLSELMPTQTDAPGTDGHCSAIQGDAANSNFMDAFIHPDYFYKIFSRKRGRPSLSKKKDSAQCSSSDSNDDDSVDMDDSLFETMSSKHRSKKSLTSQIARERKKGWEKSLLTLYSNLYAKVSEKEMRVKLLQEQVSMLRNLLNSSHTNPA</sequence>
<reference evidence="3 4" key="1">
    <citation type="submission" date="2014-04" db="EMBL/GenBank/DDBJ databases">
        <title>A new species of microsporidia sheds light on the evolution of extreme parasitism.</title>
        <authorList>
            <person name="Haag K.L."/>
            <person name="James T.Y."/>
            <person name="Larsson R."/>
            <person name="Schaer T.M."/>
            <person name="Refardt D."/>
            <person name="Pombert J.-F."/>
            <person name="Ebert D."/>
        </authorList>
    </citation>
    <scope>NUCLEOTIDE SEQUENCE [LARGE SCALE GENOMIC DNA]</scope>
    <source>
        <strain evidence="3 4">UGP3</strain>
        <tissue evidence="3">Spores</tissue>
    </source>
</reference>
<name>A0A098VUA7_9MICR</name>
<keyword evidence="4" id="KW-1185">Reference proteome</keyword>
<organism evidence="3 4">
    <name type="scientific">Mitosporidium daphniae</name>
    <dbReference type="NCBI Taxonomy" id="1485682"/>
    <lineage>
        <taxon>Eukaryota</taxon>
        <taxon>Fungi</taxon>
        <taxon>Fungi incertae sedis</taxon>
        <taxon>Microsporidia</taxon>
        <taxon>Mitosporidium</taxon>
    </lineage>
</organism>
<feature type="region of interest" description="Disordered" evidence="2">
    <location>
        <begin position="99"/>
        <end position="124"/>
    </location>
</feature>
<dbReference type="EMBL" id="JMKJ01000066">
    <property type="protein sequence ID" value="KGG52540.1"/>
    <property type="molecule type" value="Genomic_DNA"/>
</dbReference>
<dbReference type="AlphaFoldDB" id="A0A098VUA7"/>
<feature type="compositionally biased region" description="Acidic residues" evidence="2">
    <location>
        <begin position="115"/>
        <end position="124"/>
    </location>
</feature>
<dbReference type="VEuPathDB" id="MicrosporidiaDB:DI09_15p70"/>
<dbReference type="GeneID" id="25258578"/>
<keyword evidence="1" id="KW-0175">Coiled coil</keyword>
<dbReference type="Proteomes" id="UP000029725">
    <property type="component" value="Unassembled WGS sequence"/>
</dbReference>
<protein>
    <submittedName>
        <fullName evidence="3">Uncharacterized protein</fullName>
    </submittedName>
</protein>
<dbReference type="RefSeq" id="XP_013239013.1">
    <property type="nucleotide sequence ID" value="XM_013383559.1"/>
</dbReference>
<feature type="coiled-coil region" evidence="1">
    <location>
        <begin position="161"/>
        <end position="188"/>
    </location>
</feature>
<evidence type="ECO:0000256" key="1">
    <source>
        <dbReference type="SAM" id="Coils"/>
    </source>
</evidence>
<proteinExistence type="predicted"/>
<accession>A0A098VUA7</accession>
<gene>
    <name evidence="3" type="ORF">DI09_15p70</name>
</gene>
<evidence type="ECO:0000313" key="3">
    <source>
        <dbReference type="EMBL" id="KGG52540.1"/>
    </source>
</evidence>
<comment type="caution">
    <text evidence="3">The sequence shown here is derived from an EMBL/GenBank/DDBJ whole genome shotgun (WGS) entry which is preliminary data.</text>
</comment>
<evidence type="ECO:0000256" key="2">
    <source>
        <dbReference type="SAM" id="MobiDB-lite"/>
    </source>
</evidence>
<evidence type="ECO:0000313" key="4">
    <source>
        <dbReference type="Proteomes" id="UP000029725"/>
    </source>
</evidence>
<dbReference type="HOGENOM" id="CLU_1384452_0_0_1"/>